<gene>
    <name evidence="2" type="ORF">HRUBRA_02057</name>
</gene>
<proteinExistence type="predicted"/>
<evidence type="ECO:0000256" key="1">
    <source>
        <dbReference type="SAM" id="MobiDB-lite"/>
    </source>
</evidence>
<dbReference type="InterPro" id="IPR021241">
    <property type="entry name" value="CsiV"/>
</dbReference>
<dbReference type="Proteomes" id="UP000029640">
    <property type="component" value="Unassembled WGS sequence"/>
</dbReference>
<dbReference type="EMBL" id="AUVB01000057">
    <property type="protein sequence ID" value="KGE03371.1"/>
    <property type="molecule type" value="Genomic_DNA"/>
</dbReference>
<dbReference type="STRING" id="1265313.HRUBRA_02057"/>
<dbReference type="RefSeq" id="WP_161787612.1">
    <property type="nucleotide sequence ID" value="NZ_KN234777.1"/>
</dbReference>
<feature type="compositionally biased region" description="Polar residues" evidence="1">
    <location>
        <begin position="284"/>
        <end position="299"/>
    </location>
</feature>
<dbReference type="Pfam" id="PF10972">
    <property type="entry name" value="CsiV"/>
    <property type="match status" value="1"/>
</dbReference>
<reference evidence="2 3" key="1">
    <citation type="journal article" date="2014" name="Genome Announc.">
        <title>Genome Sequence of Gammaproteobacterial Pseudohaliea rubra Type Strain DSM 19751, Isolated from Coastal Seawater of the Mediterranean Sea.</title>
        <authorList>
            <person name="Spring S."/>
            <person name="Fiebig A."/>
            <person name="Riedel T."/>
            <person name="Goker M."/>
            <person name="Klenk H.P."/>
        </authorList>
    </citation>
    <scope>NUCLEOTIDE SEQUENCE [LARGE SCALE GENOMIC DNA]</scope>
    <source>
        <strain evidence="2 3">DSM 19751</strain>
    </source>
</reference>
<feature type="region of interest" description="Disordered" evidence="1">
    <location>
        <begin position="280"/>
        <end position="318"/>
    </location>
</feature>
<evidence type="ECO:0000313" key="3">
    <source>
        <dbReference type="Proteomes" id="UP000029640"/>
    </source>
</evidence>
<keyword evidence="3" id="KW-1185">Reference proteome</keyword>
<name>A0A095XUJ7_9GAMM</name>
<evidence type="ECO:0000313" key="2">
    <source>
        <dbReference type="EMBL" id="KGE03371.1"/>
    </source>
</evidence>
<protein>
    <recommendedName>
        <fullName evidence="4">Peptidoglycan-binding protein CsiV</fullName>
    </recommendedName>
</protein>
<feature type="region of interest" description="Disordered" evidence="1">
    <location>
        <begin position="358"/>
        <end position="388"/>
    </location>
</feature>
<feature type="compositionally biased region" description="Basic and acidic residues" evidence="1">
    <location>
        <begin position="358"/>
        <end position="374"/>
    </location>
</feature>
<comment type="caution">
    <text evidence="2">The sequence shown here is derived from an EMBL/GenBank/DDBJ whole genome shotgun (WGS) entry which is preliminary data.</text>
</comment>
<dbReference type="AlphaFoldDB" id="A0A095XUJ7"/>
<sequence>MLAALFALPVLALEEEEEAPPWYRVELLVFRHTDPGALSTEAWPVYPAVAYPERYRFLVDRALADRRLAAHPGADSRIDERGRQQLRLAPPQLAPDPNEPPPVVPDFVALLPLEPARPDGHVGAVLPLEPTALNAPPDPNAPPPLPPAFTTLDRRALPAGRLTRDGAYEVLWHEAWLQPLADKSEAVPLLLDRSGDPDQVPWPRLQGSVRLYLSRYLHLETALWLNTKGSYLPEGWRAEPPPLAPASLVLEAALLPQRDPARALLAGEPWRPDARLADGALASDESSTSGPAASISGSDDTVDASLPQDPNEADPGWPWRHSIVLEAQRRMRSNETHYIDHPVFGVVVRIEPLAPQEKDSLGEALARPDWDTRHGRAAAPPATLADEP</sequence>
<evidence type="ECO:0008006" key="4">
    <source>
        <dbReference type="Google" id="ProtNLM"/>
    </source>
</evidence>
<organism evidence="2 3">
    <name type="scientific">Pseudohaliea rubra DSM 19751</name>
    <dbReference type="NCBI Taxonomy" id="1265313"/>
    <lineage>
        <taxon>Bacteria</taxon>
        <taxon>Pseudomonadati</taxon>
        <taxon>Pseudomonadota</taxon>
        <taxon>Gammaproteobacteria</taxon>
        <taxon>Cellvibrionales</taxon>
        <taxon>Halieaceae</taxon>
        <taxon>Pseudohaliea</taxon>
    </lineage>
</organism>
<dbReference type="HOGENOM" id="CLU_762296_0_0_6"/>
<accession>A0A095XUJ7</accession>